<evidence type="ECO:0000256" key="5">
    <source>
        <dbReference type="ARBA" id="ARBA00022692"/>
    </source>
</evidence>
<keyword evidence="6 8" id="KW-1133">Transmembrane helix</keyword>
<feature type="transmembrane region" description="Helical" evidence="8">
    <location>
        <begin position="386"/>
        <end position="408"/>
    </location>
</feature>
<reference evidence="9 10" key="1">
    <citation type="submission" date="2019-02" db="EMBL/GenBank/DDBJ databases">
        <title>Prokaryotic population dynamics and viral predation in marine succession experiment using metagenomics: the confinement effect.</title>
        <authorList>
            <person name="Haro-Moreno J.M."/>
            <person name="Rodriguez-Valera F."/>
            <person name="Lopez-Perez M."/>
        </authorList>
    </citation>
    <scope>NUCLEOTIDE SEQUENCE [LARGE SCALE GENOMIC DNA]</scope>
    <source>
        <strain evidence="9">MED-G158</strain>
    </source>
</reference>
<evidence type="ECO:0000256" key="2">
    <source>
        <dbReference type="ARBA" id="ARBA00009261"/>
    </source>
</evidence>
<dbReference type="AlphaFoldDB" id="A0A520RXR1"/>
<keyword evidence="5 8" id="KW-0812">Transmembrane</keyword>
<keyword evidence="4" id="KW-1003">Cell membrane</keyword>
<feature type="transmembrane region" description="Helical" evidence="8">
    <location>
        <begin position="279"/>
        <end position="303"/>
    </location>
</feature>
<keyword evidence="8" id="KW-0769">Symport</keyword>
<dbReference type="EMBL" id="SHAH01000072">
    <property type="protein sequence ID" value="RZO75036.1"/>
    <property type="molecule type" value="Genomic_DNA"/>
</dbReference>
<dbReference type="PANTHER" id="PTHR30330:SF3">
    <property type="entry name" value="TRANSCRIPTIONAL REGULATOR, LRP FAMILY"/>
    <property type="match status" value="1"/>
</dbReference>
<dbReference type="InterPro" id="IPR001463">
    <property type="entry name" value="Na/Ala_symport"/>
</dbReference>
<dbReference type="GO" id="GO:0005886">
    <property type="term" value="C:plasma membrane"/>
    <property type="evidence" value="ECO:0007669"/>
    <property type="project" value="UniProtKB-SubCell"/>
</dbReference>
<protein>
    <submittedName>
        <fullName evidence="9">Alanine:cation symporter family protein</fullName>
    </submittedName>
</protein>
<accession>A0A520RXR1</accession>
<feature type="transmembrane region" description="Helical" evidence="8">
    <location>
        <begin position="226"/>
        <end position="247"/>
    </location>
</feature>
<feature type="transmembrane region" description="Helical" evidence="8">
    <location>
        <begin position="254"/>
        <end position="273"/>
    </location>
</feature>
<feature type="transmembrane region" description="Helical" evidence="8">
    <location>
        <begin position="428"/>
        <end position="449"/>
    </location>
</feature>
<dbReference type="Proteomes" id="UP000320404">
    <property type="component" value="Unassembled WGS sequence"/>
</dbReference>
<dbReference type="GO" id="GO:0005283">
    <property type="term" value="F:amino acid:sodium symporter activity"/>
    <property type="evidence" value="ECO:0007669"/>
    <property type="project" value="InterPro"/>
</dbReference>
<keyword evidence="3 8" id="KW-0813">Transport</keyword>
<evidence type="ECO:0000256" key="1">
    <source>
        <dbReference type="ARBA" id="ARBA00004651"/>
    </source>
</evidence>
<organism evidence="9 10">
    <name type="scientific">OM182 bacterium</name>
    <dbReference type="NCBI Taxonomy" id="2510334"/>
    <lineage>
        <taxon>Bacteria</taxon>
        <taxon>Pseudomonadati</taxon>
        <taxon>Pseudomonadota</taxon>
        <taxon>Gammaproteobacteria</taxon>
        <taxon>OMG group</taxon>
        <taxon>OM182 clade</taxon>
    </lineage>
</organism>
<evidence type="ECO:0000256" key="4">
    <source>
        <dbReference type="ARBA" id="ARBA00022475"/>
    </source>
</evidence>
<keyword evidence="8" id="KW-0997">Cell inner membrane</keyword>
<dbReference type="PANTHER" id="PTHR30330">
    <property type="entry name" value="AGSS FAMILY TRANSPORTER, SODIUM-ALANINE"/>
    <property type="match status" value="1"/>
</dbReference>
<feature type="transmembrane region" description="Helical" evidence="8">
    <location>
        <begin position="126"/>
        <end position="147"/>
    </location>
</feature>
<evidence type="ECO:0000256" key="6">
    <source>
        <dbReference type="ARBA" id="ARBA00022989"/>
    </source>
</evidence>
<feature type="transmembrane region" description="Helical" evidence="8">
    <location>
        <begin position="183"/>
        <end position="201"/>
    </location>
</feature>
<proteinExistence type="inferred from homology"/>
<evidence type="ECO:0000256" key="8">
    <source>
        <dbReference type="RuleBase" id="RU363064"/>
    </source>
</evidence>
<evidence type="ECO:0000256" key="7">
    <source>
        <dbReference type="ARBA" id="ARBA00023136"/>
    </source>
</evidence>
<evidence type="ECO:0000313" key="9">
    <source>
        <dbReference type="EMBL" id="RZO75036.1"/>
    </source>
</evidence>
<dbReference type="NCBIfam" id="TIGR00835">
    <property type="entry name" value="agcS"/>
    <property type="match status" value="1"/>
</dbReference>
<comment type="subcellular location">
    <subcellularLocation>
        <location evidence="8">Cell inner membrane</location>
        <topology evidence="8">Multi-pass membrane protein</topology>
    </subcellularLocation>
    <subcellularLocation>
        <location evidence="1">Cell membrane</location>
        <topology evidence="1">Multi-pass membrane protein</topology>
    </subcellularLocation>
</comment>
<dbReference type="PRINTS" id="PR00175">
    <property type="entry name" value="NAALASMPORT"/>
</dbReference>
<sequence length="498" mass="53285">MLASLISQPASANGIDASINAAMQPITDAVAGFIFFEVSVFGAQLPLIVLWLIAASTFFTFYLKFLNLRGFKHAFELLRGDFSKSDHKGELSHFQALTTAVAGTVGIGNISSVAIIISLAGPGATFWLMLAGLLGMSTKFAECVLGVKYRKINPDGSISGGPMYYLEQGLKERNLAWLGKPMGYFYALAIVIGCMGIGNMFQSNQAFEQFVVVTGGESGFFADKGWLFGGMLACLVGVVIIGGIKSIARVTSRLVPFMALAYVLGSLTVIFLNADRIPWAISAIATEAFNPTAMSGGMLGVMIMGFQRAVFSNEAGIGSAAIAHSAVKTQEPVTEGFVALMEPFIDTVVICTLTALVILTTVYEPELAGAGMQGIELTSRAFGSTLSWSTVPLSIIAIMFAFSTLLSWSYYGLKGWTYIIGESAKAEIVFKTIFCGFAALGCMIQLDAVLDFSDALVFVIALPNIFGLYILAPIIKRELKSYQARIKSGEIPNLRKQP</sequence>
<comment type="caution">
    <text evidence="9">The sequence shown here is derived from an EMBL/GenBank/DDBJ whole genome shotgun (WGS) entry which is preliminary data.</text>
</comment>
<gene>
    <name evidence="9" type="ORF">EVA69_04880</name>
</gene>
<evidence type="ECO:0000256" key="3">
    <source>
        <dbReference type="ARBA" id="ARBA00022448"/>
    </source>
</evidence>
<comment type="similarity">
    <text evidence="2 8">Belongs to the alanine or glycine:cation symporter (AGCS) (TC 2.A.25) family.</text>
</comment>
<feature type="transmembrane region" description="Helical" evidence="8">
    <location>
        <begin position="455"/>
        <end position="475"/>
    </location>
</feature>
<feature type="transmembrane region" description="Helical" evidence="8">
    <location>
        <begin position="94"/>
        <end position="120"/>
    </location>
</feature>
<feature type="transmembrane region" description="Helical" evidence="8">
    <location>
        <begin position="344"/>
        <end position="363"/>
    </location>
</feature>
<feature type="transmembrane region" description="Helical" evidence="8">
    <location>
        <begin position="43"/>
        <end position="63"/>
    </location>
</feature>
<name>A0A520RXR1_9GAMM</name>
<keyword evidence="7 8" id="KW-0472">Membrane</keyword>
<dbReference type="Pfam" id="PF01235">
    <property type="entry name" value="Na_Ala_symp"/>
    <property type="match status" value="1"/>
</dbReference>
<evidence type="ECO:0000313" key="10">
    <source>
        <dbReference type="Proteomes" id="UP000320404"/>
    </source>
</evidence>
<dbReference type="Gene3D" id="1.20.1740.10">
    <property type="entry name" value="Amino acid/polyamine transporter I"/>
    <property type="match status" value="1"/>
</dbReference>